<dbReference type="OrthoDB" id="1119934at2"/>
<keyword evidence="3" id="KW-1185">Reference proteome</keyword>
<evidence type="ECO:0000313" key="2">
    <source>
        <dbReference type="EMBL" id="RYU75447.1"/>
    </source>
</evidence>
<dbReference type="GO" id="GO:0005615">
    <property type="term" value="C:extracellular space"/>
    <property type="evidence" value="ECO:0007669"/>
    <property type="project" value="TreeGrafter"/>
</dbReference>
<evidence type="ECO:0000259" key="1">
    <source>
        <dbReference type="PROSITE" id="PS50213"/>
    </source>
</evidence>
<protein>
    <submittedName>
        <fullName evidence="2">Fasciclin domain-containing protein</fullName>
    </submittedName>
</protein>
<dbReference type="EMBL" id="SEWE01000071">
    <property type="protein sequence ID" value="RYU75447.1"/>
    <property type="molecule type" value="Genomic_DNA"/>
</dbReference>
<dbReference type="PANTHER" id="PTHR10900">
    <property type="entry name" value="PERIOSTIN-RELATED"/>
    <property type="match status" value="1"/>
</dbReference>
<proteinExistence type="predicted"/>
<gene>
    <name evidence="2" type="ORF">EWM57_19940</name>
</gene>
<reference evidence="2 3" key="1">
    <citation type="submission" date="2019-02" db="EMBL/GenBank/DDBJ databases">
        <title>Bacterial novel species isolated from soil.</title>
        <authorList>
            <person name="Jung H.-Y."/>
        </authorList>
    </citation>
    <scope>NUCLEOTIDE SEQUENCE [LARGE SCALE GENOMIC DNA]</scope>
    <source>
        <strain evidence="2 3">1-3-3-3</strain>
    </source>
</reference>
<dbReference type="InterPro" id="IPR050904">
    <property type="entry name" value="Adhesion/Biosynth-related"/>
</dbReference>
<name>A0A4Q5L8K8_9BACT</name>
<dbReference type="InterPro" id="IPR000782">
    <property type="entry name" value="FAS1_domain"/>
</dbReference>
<dbReference type="PANTHER" id="PTHR10900:SF77">
    <property type="entry name" value="FI19380P1"/>
    <property type="match status" value="1"/>
</dbReference>
<dbReference type="RefSeq" id="WP_129923065.1">
    <property type="nucleotide sequence ID" value="NZ_SEWE01000071.1"/>
</dbReference>
<evidence type="ECO:0000313" key="3">
    <source>
        <dbReference type="Proteomes" id="UP000294155"/>
    </source>
</evidence>
<dbReference type="AlphaFoldDB" id="A0A4Q5L8K8"/>
<comment type="caution">
    <text evidence="2">The sequence shown here is derived from an EMBL/GenBank/DDBJ whole genome shotgun (WGS) entry which is preliminary data.</text>
</comment>
<accession>A0A4Q5L8K8</accession>
<dbReference type="PROSITE" id="PS50213">
    <property type="entry name" value="FAS1"/>
    <property type="match status" value="2"/>
</dbReference>
<feature type="domain" description="FAS1" evidence="1">
    <location>
        <begin position="178"/>
        <end position="334"/>
    </location>
</feature>
<dbReference type="SUPFAM" id="SSF82153">
    <property type="entry name" value="FAS1 domain"/>
    <property type="match status" value="2"/>
</dbReference>
<dbReference type="Pfam" id="PF02469">
    <property type="entry name" value="Fasciclin"/>
    <property type="match status" value="2"/>
</dbReference>
<dbReference type="InterPro" id="IPR036378">
    <property type="entry name" value="FAS1_dom_sf"/>
</dbReference>
<dbReference type="SMART" id="SM00554">
    <property type="entry name" value="FAS1"/>
    <property type="match status" value="2"/>
</dbReference>
<feature type="domain" description="FAS1" evidence="1">
    <location>
        <begin position="29"/>
        <end position="166"/>
    </location>
</feature>
<sequence>MFTSLPKLLVGLGAATLLLTGCAKDDDLDLSIAGVAVATADFQELEDAAIRGGVVTTLANKNPNDPQGNFTVFAPTNDAFARLGLRTAADLNALQQPFLTNTLLYHVANGLVTGDALQYGKTSASVLGPNRRFTFRGGSMYVNGSRILATDVKATNGRIHSIDKVLLATGADITSSAVALSTSQVFVKPELTYLVAALQLCKLTDALTKTPGSPAFTVFAPTDQAFKNLMQALALPVTTPAADVQSIANKVGGVDVLAKVLLNHVVAGANGDKFTSELPENASLTTLADSRLLMGPFANGLLTVKGTGNTAPAAMVIPDVQCTNGVVHVIDQVLLP</sequence>
<dbReference type="Gene3D" id="2.30.180.10">
    <property type="entry name" value="FAS1 domain"/>
    <property type="match status" value="2"/>
</dbReference>
<dbReference type="Proteomes" id="UP000294155">
    <property type="component" value="Unassembled WGS sequence"/>
</dbReference>
<organism evidence="2 3">
    <name type="scientific">Hymenobacter persicinus</name>
    <dbReference type="NCBI Taxonomy" id="2025506"/>
    <lineage>
        <taxon>Bacteria</taxon>
        <taxon>Pseudomonadati</taxon>
        <taxon>Bacteroidota</taxon>
        <taxon>Cytophagia</taxon>
        <taxon>Cytophagales</taxon>
        <taxon>Hymenobacteraceae</taxon>
        <taxon>Hymenobacter</taxon>
    </lineage>
</organism>
<dbReference type="PROSITE" id="PS51257">
    <property type="entry name" value="PROKAR_LIPOPROTEIN"/>
    <property type="match status" value="1"/>
</dbReference>